<dbReference type="CDD" id="cd00118">
    <property type="entry name" value="LysM"/>
    <property type="match status" value="1"/>
</dbReference>
<organism evidence="5 6">
    <name type="scientific">Pseudoalteromonas byunsanensis</name>
    <dbReference type="NCBI Taxonomy" id="327939"/>
    <lineage>
        <taxon>Bacteria</taxon>
        <taxon>Pseudomonadati</taxon>
        <taxon>Pseudomonadota</taxon>
        <taxon>Gammaproteobacteria</taxon>
        <taxon>Alteromonadales</taxon>
        <taxon>Pseudoalteromonadaceae</taxon>
        <taxon>Pseudoalteromonas</taxon>
    </lineage>
</organism>
<evidence type="ECO:0000256" key="3">
    <source>
        <dbReference type="SAM" id="SignalP"/>
    </source>
</evidence>
<keyword evidence="6" id="KW-1185">Reference proteome</keyword>
<dbReference type="PANTHER" id="PTHR21666:SF263">
    <property type="entry name" value="MUREIN HYDROLASE ACTIVATOR NLPD"/>
    <property type="match status" value="1"/>
</dbReference>
<feature type="domain" description="LysM" evidence="4">
    <location>
        <begin position="47"/>
        <end position="91"/>
    </location>
</feature>
<dbReference type="STRING" id="327939.BIW53_18505"/>
<dbReference type="PROSITE" id="PS51782">
    <property type="entry name" value="LYSM"/>
    <property type="match status" value="1"/>
</dbReference>
<dbReference type="PANTHER" id="PTHR21666">
    <property type="entry name" value="PEPTIDASE-RELATED"/>
    <property type="match status" value="1"/>
</dbReference>
<evidence type="ECO:0000313" key="5">
    <source>
        <dbReference type="EMBL" id="OHU94198.1"/>
    </source>
</evidence>
<dbReference type="InterPro" id="IPR011055">
    <property type="entry name" value="Dup_hybrid_motif"/>
</dbReference>
<dbReference type="Pfam" id="PF01551">
    <property type="entry name" value="Peptidase_M23"/>
    <property type="match status" value="1"/>
</dbReference>
<sequence>MLKTYLLILTTVCMLLAGCSSRHTPAPVTSLSSGKSSSSQKIHIKNNRYQVQKGDTLFAIAFSANKDVRTIAQINGIKPPYVIYPGQMIYVENPQNKNKKRKKYTISTDKSSKKKQKNNKITKKELDQPKQREYVQKHSSKNDNESKVIFSNKVRWRWPAVGKVTKRFSSKENGYKGLQITNVEGAPVKAAADGVVVYAGSALRGYGNLIILKHNDDYLSAYAHNSKLEVTEQQKVKVGQKIAEMGSTDATKTALRFEIRFRGQAVNPVKYLPSK</sequence>
<dbReference type="Pfam" id="PF01476">
    <property type="entry name" value="LysM"/>
    <property type="match status" value="1"/>
</dbReference>
<dbReference type="InterPro" id="IPR050570">
    <property type="entry name" value="Cell_wall_metabolism_enzyme"/>
</dbReference>
<dbReference type="OrthoDB" id="9795421at2"/>
<evidence type="ECO:0000259" key="4">
    <source>
        <dbReference type="PROSITE" id="PS51782"/>
    </source>
</evidence>
<dbReference type="RefSeq" id="WP_070993484.1">
    <property type="nucleotide sequence ID" value="NZ_CBCSHD010000011.1"/>
</dbReference>
<reference evidence="5 6" key="1">
    <citation type="submission" date="2016-10" db="EMBL/GenBank/DDBJ databases">
        <title>Pseudoalteromonas amylolytica sp. nov., isolated from the surface seawater.</title>
        <authorList>
            <person name="Wu Y.-H."/>
            <person name="Cheng H."/>
            <person name="Jin X.-B."/>
            <person name="Wang C.-S."/>
            <person name="Xu X.-W."/>
        </authorList>
    </citation>
    <scope>NUCLEOTIDE SEQUENCE [LARGE SCALE GENOMIC DNA]</scope>
    <source>
        <strain evidence="5 6">JCM 12483</strain>
    </source>
</reference>
<feature type="region of interest" description="Disordered" evidence="2">
    <location>
        <begin position="94"/>
        <end position="146"/>
    </location>
</feature>
<gene>
    <name evidence="5" type="ORF">BIW53_18505</name>
</gene>
<comment type="caution">
    <text evidence="5">The sequence shown here is derived from an EMBL/GenBank/DDBJ whole genome shotgun (WGS) entry which is preliminary data.</text>
</comment>
<name>A0A1S1N468_9GAMM</name>
<accession>A0A1S1N468</accession>
<dbReference type="InterPro" id="IPR016047">
    <property type="entry name" value="M23ase_b-sheet_dom"/>
</dbReference>
<feature type="compositionally biased region" description="Basic and acidic residues" evidence="2">
    <location>
        <begin position="122"/>
        <end position="146"/>
    </location>
</feature>
<dbReference type="Gene3D" id="3.10.350.10">
    <property type="entry name" value="LysM domain"/>
    <property type="match status" value="1"/>
</dbReference>
<evidence type="ECO:0000313" key="6">
    <source>
        <dbReference type="Proteomes" id="UP000180253"/>
    </source>
</evidence>
<dbReference type="GO" id="GO:0004222">
    <property type="term" value="F:metalloendopeptidase activity"/>
    <property type="evidence" value="ECO:0007669"/>
    <property type="project" value="TreeGrafter"/>
</dbReference>
<dbReference type="PROSITE" id="PS51257">
    <property type="entry name" value="PROKAR_LIPOPROTEIN"/>
    <property type="match status" value="1"/>
</dbReference>
<proteinExistence type="inferred from homology"/>
<feature type="compositionally biased region" description="Basic residues" evidence="2">
    <location>
        <begin position="112"/>
        <end position="121"/>
    </location>
</feature>
<feature type="chain" id="PRO_5010196513" evidence="3">
    <location>
        <begin position="26"/>
        <end position="275"/>
    </location>
</feature>
<dbReference type="CDD" id="cd12797">
    <property type="entry name" value="M23_peptidase"/>
    <property type="match status" value="1"/>
</dbReference>
<dbReference type="GO" id="GO:0032153">
    <property type="term" value="C:cell division site"/>
    <property type="evidence" value="ECO:0007669"/>
    <property type="project" value="TreeGrafter"/>
</dbReference>
<keyword evidence="3" id="KW-0732">Signal</keyword>
<dbReference type="Proteomes" id="UP000180253">
    <property type="component" value="Unassembled WGS sequence"/>
</dbReference>
<dbReference type="Gene3D" id="2.70.70.10">
    <property type="entry name" value="Glucose Permease (Domain IIA)"/>
    <property type="match status" value="1"/>
</dbReference>
<evidence type="ECO:0000256" key="1">
    <source>
        <dbReference type="ARBA" id="ARBA00038420"/>
    </source>
</evidence>
<comment type="similarity">
    <text evidence="1">Belongs to the E.coli NlpD/Haemophilus LppB family.</text>
</comment>
<dbReference type="EMBL" id="MNAN01000035">
    <property type="protein sequence ID" value="OHU94198.1"/>
    <property type="molecule type" value="Genomic_DNA"/>
</dbReference>
<dbReference type="InterPro" id="IPR018392">
    <property type="entry name" value="LysM"/>
</dbReference>
<dbReference type="SUPFAM" id="SSF51261">
    <property type="entry name" value="Duplicated hybrid motif"/>
    <property type="match status" value="1"/>
</dbReference>
<dbReference type="SMART" id="SM00257">
    <property type="entry name" value="LysM"/>
    <property type="match status" value="1"/>
</dbReference>
<feature type="signal peptide" evidence="3">
    <location>
        <begin position="1"/>
        <end position="25"/>
    </location>
</feature>
<evidence type="ECO:0000256" key="2">
    <source>
        <dbReference type="SAM" id="MobiDB-lite"/>
    </source>
</evidence>
<dbReference type="GO" id="GO:0009279">
    <property type="term" value="C:cell outer membrane"/>
    <property type="evidence" value="ECO:0007669"/>
    <property type="project" value="TreeGrafter"/>
</dbReference>
<dbReference type="InterPro" id="IPR036779">
    <property type="entry name" value="LysM_dom_sf"/>
</dbReference>
<protein>
    <submittedName>
        <fullName evidence="5">Peptidoglycan-binding protein</fullName>
    </submittedName>
</protein>
<dbReference type="AlphaFoldDB" id="A0A1S1N468"/>